<accession>A0AA38FL03</accession>
<evidence type="ECO:0000313" key="5">
    <source>
        <dbReference type="Proteomes" id="UP000824469"/>
    </source>
</evidence>
<dbReference type="Pfam" id="PF14309">
    <property type="entry name" value="DUF4378"/>
    <property type="match status" value="1"/>
</dbReference>
<evidence type="ECO:0008006" key="6">
    <source>
        <dbReference type="Google" id="ProtNLM"/>
    </source>
</evidence>
<evidence type="ECO:0000313" key="4">
    <source>
        <dbReference type="EMBL" id="KAH9306130.1"/>
    </source>
</evidence>
<protein>
    <recommendedName>
        <fullName evidence="6">DUF4378 domain-containing protein</fullName>
    </recommendedName>
</protein>
<feature type="domain" description="DUF4378" evidence="2">
    <location>
        <begin position="982"/>
        <end position="1152"/>
    </location>
</feature>
<dbReference type="PANTHER" id="PTHR21726">
    <property type="entry name" value="PHOSPHATIDYLINOSITOL N-ACETYLGLUCOSAMINYLTRANSFERASE SUBUNIT P DOWN SYNDROME CRITICAL REGION PROTEIN 5 -RELATED"/>
    <property type="match status" value="1"/>
</dbReference>
<evidence type="ECO:0000259" key="3">
    <source>
        <dbReference type="Pfam" id="PF14383"/>
    </source>
</evidence>
<feature type="compositionally biased region" description="Low complexity" evidence="1">
    <location>
        <begin position="529"/>
        <end position="539"/>
    </location>
</feature>
<evidence type="ECO:0000259" key="2">
    <source>
        <dbReference type="Pfam" id="PF14309"/>
    </source>
</evidence>
<dbReference type="OMA" id="MVRRNEW"/>
<organism evidence="4 5">
    <name type="scientific">Taxus chinensis</name>
    <name type="common">Chinese yew</name>
    <name type="synonym">Taxus wallichiana var. chinensis</name>
    <dbReference type="NCBI Taxonomy" id="29808"/>
    <lineage>
        <taxon>Eukaryota</taxon>
        <taxon>Viridiplantae</taxon>
        <taxon>Streptophyta</taxon>
        <taxon>Embryophyta</taxon>
        <taxon>Tracheophyta</taxon>
        <taxon>Spermatophyta</taxon>
        <taxon>Pinopsida</taxon>
        <taxon>Pinidae</taxon>
        <taxon>Conifers II</taxon>
        <taxon>Cupressales</taxon>
        <taxon>Taxaceae</taxon>
        <taxon>Taxus</taxon>
    </lineage>
</organism>
<dbReference type="InterPro" id="IPR032795">
    <property type="entry name" value="DUF3741-assoc"/>
</dbReference>
<dbReference type="Pfam" id="PF14383">
    <property type="entry name" value="VARLMGL"/>
    <property type="match status" value="1"/>
</dbReference>
<feature type="region of interest" description="Disordered" evidence="1">
    <location>
        <begin position="265"/>
        <end position="301"/>
    </location>
</feature>
<comment type="caution">
    <text evidence="4">The sequence shown here is derived from an EMBL/GenBank/DDBJ whole genome shotgun (WGS) entry which is preliminary data.</text>
</comment>
<feature type="region of interest" description="Disordered" evidence="1">
    <location>
        <begin position="341"/>
        <end position="374"/>
    </location>
</feature>
<feature type="domain" description="DUF3741" evidence="3">
    <location>
        <begin position="103"/>
        <end position="132"/>
    </location>
</feature>
<name>A0AA38FL03_TAXCH</name>
<feature type="region of interest" description="Disordered" evidence="1">
    <location>
        <begin position="498"/>
        <end position="585"/>
    </location>
</feature>
<gene>
    <name evidence="4" type="ORF">KI387_010534</name>
</gene>
<feature type="region of interest" description="Disordered" evidence="1">
    <location>
        <begin position="190"/>
        <end position="214"/>
    </location>
</feature>
<dbReference type="InterPro" id="IPR025486">
    <property type="entry name" value="DUF4378"/>
</dbReference>
<feature type="compositionally biased region" description="Basic and acidic residues" evidence="1">
    <location>
        <begin position="277"/>
        <end position="288"/>
    </location>
</feature>
<evidence type="ECO:0000256" key="1">
    <source>
        <dbReference type="SAM" id="MobiDB-lite"/>
    </source>
</evidence>
<keyword evidence="5" id="KW-1185">Reference proteome</keyword>
<feature type="region of interest" description="Disordered" evidence="1">
    <location>
        <begin position="701"/>
        <end position="739"/>
    </location>
</feature>
<reference evidence="4 5" key="1">
    <citation type="journal article" date="2021" name="Nat. Plants">
        <title>The Taxus genome provides insights into paclitaxel biosynthesis.</title>
        <authorList>
            <person name="Xiong X."/>
            <person name="Gou J."/>
            <person name="Liao Q."/>
            <person name="Li Y."/>
            <person name="Zhou Q."/>
            <person name="Bi G."/>
            <person name="Li C."/>
            <person name="Du R."/>
            <person name="Wang X."/>
            <person name="Sun T."/>
            <person name="Guo L."/>
            <person name="Liang H."/>
            <person name="Lu P."/>
            <person name="Wu Y."/>
            <person name="Zhang Z."/>
            <person name="Ro D.K."/>
            <person name="Shang Y."/>
            <person name="Huang S."/>
            <person name="Yan J."/>
        </authorList>
    </citation>
    <scope>NUCLEOTIDE SEQUENCE [LARGE SCALE GENOMIC DNA]</scope>
    <source>
        <strain evidence="4">Ta-2019</strain>
    </source>
</reference>
<feature type="region of interest" description="Disordered" evidence="1">
    <location>
        <begin position="84"/>
        <end position="113"/>
    </location>
</feature>
<dbReference type="EMBL" id="JAHRHJ020000008">
    <property type="protein sequence ID" value="KAH9306130.1"/>
    <property type="molecule type" value="Genomic_DNA"/>
</dbReference>
<feature type="compositionally biased region" description="Polar residues" evidence="1">
    <location>
        <begin position="86"/>
        <end position="95"/>
    </location>
</feature>
<feature type="compositionally biased region" description="Polar residues" evidence="1">
    <location>
        <begin position="102"/>
        <end position="113"/>
    </location>
</feature>
<proteinExistence type="predicted"/>
<dbReference type="AlphaFoldDB" id="A0AA38FL03"/>
<feature type="compositionally biased region" description="Basic and acidic residues" evidence="1">
    <location>
        <begin position="546"/>
        <end position="562"/>
    </location>
</feature>
<dbReference type="PANTHER" id="PTHR21726:SF29">
    <property type="entry name" value="EXPRESSED PROTEIN"/>
    <property type="match status" value="1"/>
</dbReference>
<sequence length="1163" mass="128556">MNDTPGKTLSSLTGGDKQHPKLGRCVGVFFQMFDWNKKFTGKKLFSNRLLPAERPKQVSKKYNDEKLPMAKLLLIADENRGGFPNTKKNSSSVCPTSEGVHCSSSKEGNGNSANAPGVVARLMGLETLPPSDLHDHGKEANTKPFETRPLPELMNQRKHGDYFHDEQLDQFNSGKYHAKLNGLIKKPVESRPQKLQKTGQFEKRPVPKFQPDNLPFKSILSPKAHNKLVSPIKSPGLLSAKNAARLMEAAAKILEPGLQTNSRARNPLIRSSVARPLLKDQESDERKTALKRSSRVQEPLRKSVDSNAIKLLKGQALSKSWNGKEDAECSKPNLEQNSRKYFSPARENSACGVQDTGKRKSKLPIPSAKQDGTGVTSRVQTKLVTSKPAEVKKQEKTLSLALEAKANVQRREFQPLNASSSNACSLRNKKSFNGELEVSKEQQLFVQENDRKIERKQCPPGIARVAKQNLSMPKPSNQLLSREKVLCKTDRCNDQANKALSTEPSSRHIHRNLQGKKDSAISNRIATGNLRSNNNNARNFGPRKYGCKDKEDKKKTEIKKGDSSSVAKFSPTKKRPSDGHLTSDNTCIMESVSEDESSVFVERSEKKGHSKNVKEIVLKGKGSCGNYSEQQYLDNAENVGEVCKRGQQNAQKDLLSCSKSIDVVSFTFSSPMRSTGRSQAGMHMMEKKLGQGEPFDDWKERQTAHWSDPQVDSEPEKVISEVPHSSSSSFKPSIPGGDTLNALLEQKLRELTSGGQGDLGTGNSKDSVSSKTTASILQDLILALNTGRLAGYDQNTDLLTGSSDLNEAGESSLISEGNSETFQVKDKEHNFAAIGEATSFLGADHVPPRSRVALADMKDSGDAAENAYGEDCDQPSPVSILEFSFSNESCNSIESSDSTHDEKLQLLHSSVQNRAGQVCLTDRHCKFDSDAELCDSASSANLELVESNKIMDAILDISRLHKIDPSLIGLEKAVPACLEDRELDYVREIIGNAELMSEDIGILSEEDVPDFLVDPNLFDKLETQESSSGDIFSNHLKNGSYTFGFRKTWGSWQSRKLLFDCVKHCISSKYSSRYKGGYRTWIKGPTCLEGEKLTGEILGEIRKWRMMDSGMLDDIVEKDMGTPTGKWIDFEREIFEIGAEIEKNICIDLIEELTNDLLGIALT</sequence>
<dbReference type="Proteomes" id="UP000824469">
    <property type="component" value="Unassembled WGS sequence"/>
</dbReference>